<dbReference type="PANTHER" id="PTHR19877:SF13">
    <property type="entry name" value="SERINE-THREONINE KINASE RECEPTOR-ASSOCIATED PROTEIN"/>
    <property type="match status" value="1"/>
</dbReference>
<dbReference type="SMART" id="SM00320">
    <property type="entry name" value="WD40"/>
    <property type="match status" value="2"/>
</dbReference>
<evidence type="ECO:0000313" key="5">
    <source>
        <dbReference type="EMBL" id="MCL7050109.1"/>
    </source>
</evidence>
<dbReference type="AlphaFoldDB" id="A0AA41VYY3"/>
<proteinExistence type="inferred from homology"/>
<organism evidence="5 6">
    <name type="scientific">Papaver nudicaule</name>
    <name type="common">Iceland poppy</name>
    <dbReference type="NCBI Taxonomy" id="74823"/>
    <lineage>
        <taxon>Eukaryota</taxon>
        <taxon>Viridiplantae</taxon>
        <taxon>Streptophyta</taxon>
        <taxon>Embryophyta</taxon>
        <taxon>Tracheophyta</taxon>
        <taxon>Spermatophyta</taxon>
        <taxon>Magnoliopsida</taxon>
        <taxon>Ranunculales</taxon>
        <taxon>Papaveraceae</taxon>
        <taxon>Papaveroideae</taxon>
        <taxon>Papaver</taxon>
    </lineage>
</organism>
<feature type="non-terminal residue" evidence="5">
    <location>
        <position position="104"/>
    </location>
</feature>
<dbReference type="EMBL" id="JAJJMA010323785">
    <property type="protein sequence ID" value="MCL7050109.1"/>
    <property type="molecule type" value="Genomic_DNA"/>
</dbReference>
<comment type="caution">
    <text evidence="5">The sequence shown here is derived from an EMBL/GenBank/DDBJ whole genome shotgun (WGS) entry which is preliminary data.</text>
</comment>
<keyword evidence="6" id="KW-1185">Reference proteome</keyword>
<dbReference type="GO" id="GO:0000387">
    <property type="term" value="P:spliceosomal snRNP assembly"/>
    <property type="evidence" value="ECO:0007669"/>
    <property type="project" value="TreeGrafter"/>
</dbReference>
<name>A0AA41VYY3_PAPNU</name>
<dbReference type="InterPro" id="IPR015943">
    <property type="entry name" value="WD40/YVTN_repeat-like_dom_sf"/>
</dbReference>
<evidence type="ECO:0000256" key="2">
    <source>
        <dbReference type="ARBA" id="ARBA00022737"/>
    </source>
</evidence>
<protein>
    <recommendedName>
        <fullName evidence="4">Serine-threonine kinase receptor-associated protein</fullName>
    </recommendedName>
</protein>
<evidence type="ECO:0000256" key="3">
    <source>
        <dbReference type="ARBA" id="ARBA00038394"/>
    </source>
</evidence>
<dbReference type="SUPFAM" id="SSF50998">
    <property type="entry name" value="Quinoprotein alcohol dehydrogenase-like"/>
    <property type="match status" value="1"/>
</dbReference>
<dbReference type="Pfam" id="PF00400">
    <property type="entry name" value="WD40"/>
    <property type="match status" value="1"/>
</dbReference>
<sequence length="104" mass="11808">MTFLFFYLKCTRLWDVRSGKIVQTLETKSSVTSAEVSQDGRYITTADGSSVKFWDANHFGLVRSFNMPCVVESASLEPKLGNRFIAGGEDMWIRLFDFHTGDEI</sequence>
<evidence type="ECO:0000256" key="4">
    <source>
        <dbReference type="ARBA" id="ARBA00040390"/>
    </source>
</evidence>
<keyword evidence="2" id="KW-0677">Repeat</keyword>
<reference evidence="5" key="1">
    <citation type="submission" date="2022-03" db="EMBL/GenBank/DDBJ databases">
        <title>A functionally conserved STORR gene fusion in Papaver species that diverged 16.8 million years ago.</title>
        <authorList>
            <person name="Catania T."/>
        </authorList>
    </citation>
    <scope>NUCLEOTIDE SEQUENCE</scope>
    <source>
        <strain evidence="5">S-191538</strain>
    </source>
</reference>
<dbReference type="GO" id="GO:0032797">
    <property type="term" value="C:SMN complex"/>
    <property type="evidence" value="ECO:0007669"/>
    <property type="project" value="TreeGrafter"/>
</dbReference>
<accession>A0AA41VYY3</accession>
<dbReference type="Proteomes" id="UP001177140">
    <property type="component" value="Unassembled WGS sequence"/>
</dbReference>
<comment type="similarity">
    <text evidence="3">Belongs to the WD repeat STRAP family.</text>
</comment>
<keyword evidence="1" id="KW-0853">WD repeat</keyword>
<dbReference type="InterPro" id="IPR011047">
    <property type="entry name" value="Quinoprotein_ADH-like_sf"/>
</dbReference>
<dbReference type="InterPro" id="IPR001680">
    <property type="entry name" value="WD40_rpt"/>
</dbReference>
<dbReference type="PANTHER" id="PTHR19877">
    <property type="entry name" value="EUKARYOTIC TRANSLATION INITIATION FACTOR 3 SUBUNIT I"/>
    <property type="match status" value="1"/>
</dbReference>
<dbReference type="GO" id="GO:0003723">
    <property type="term" value="F:RNA binding"/>
    <property type="evidence" value="ECO:0007669"/>
    <property type="project" value="TreeGrafter"/>
</dbReference>
<gene>
    <name evidence="5" type="ORF">MKW94_025962</name>
</gene>
<evidence type="ECO:0000313" key="6">
    <source>
        <dbReference type="Proteomes" id="UP001177140"/>
    </source>
</evidence>
<evidence type="ECO:0000256" key="1">
    <source>
        <dbReference type="ARBA" id="ARBA00022574"/>
    </source>
</evidence>
<dbReference type="Gene3D" id="2.130.10.10">
    <property type="entry name" value="YVTN repeat-like/Quinoprotein amine dehydrogenase"/>
    <property type="match status" value="1"/>
</dbReference>